<sequence length="68" mass="8058">MRFLNINCSHYINEFKYFSLLNLLFDITHKINDQIHKYGDYDNMSMLLSAYTSATNSQHANNNIKTHE</sequence>
<reference evidence="2" key="1">
    <citation type="submission" date="2006-09" db="EMBL/GenBank/DDBJ databases">
        <title>Annotation of Plasmodium falciparum Dd2.</title>
        <authorList>
            <consortium name="The Broad Institute Genome Sequencing Platform"/>
            <person name="Volkman S.K."/>
            <person name="Neafsey D.E."/>
            <person name="Dash A.P."/>
            <person name="Chitnis C.E."/>
            <person name="Hartl D.L."/>
            <person name="Young S.K."/>
            <person name="Zeng Q."/>
            <person name="Koehrsen M."/>
            <person name="Alvarado L."/>
            <person name="Berlin A."/>
            <person name="Borenstein D."/>
            <person name="Chapman S.B."/>
            <person name="Chen Z."/>
            <person name="Engels R."/>
            <person name="Freedman E."/>
            <person name="Gellesch M."/>
            <person name="Goldberg J."/>
            <person name="Griggs A."/>
            <person name="Gujja S."/>
            <person name="Heilman E.R."/>
            <person name="Heiman D.I."/>
            <person name="Howarth C."/>
            <person name="Jen D."/>
            <person name="Larson L."/>
            <person name="Mehta T."/>
            <person name="Neiman D."/>
            <person name="Park D."/>
            <person name="Pearson M."/>
            <person name="Roberts A."/>
            <person name="Saif S."/>
            <person name="Shea T."/>
            <person name="Shenoy N."/>
            <person name="Sisk P."/>
            <person name="Stolte C."/>
            <person name="Sykes S."/>
            <person name="Walk T."/>
            <person name="White J."/>
            <person name="Yandava C."/>
            <person name="Haas B."/>
            <person name="Henn M.R."/>
            <person name="Nusbaum C."/>
            <person name="Birren B."/>
        </authorList>
    </citation>
    <scope>NUCLEOTIDE SEQUENCE [LARGE SCALE GENOMIC DNA]</scope>
</reference>
<name>A0A0L7MB52_PLAF4</name>
<dbReference type="AlphaFoldDB" id="A0A0L7MB52"/>
<protein>
    <submittedName>
        <fullName evidence="1">Uncharacterized protein</fullName>
    </submittedName>
</protein>
<dbReference type="EMBL" id="GG703293">
    <property type="protein sequence ID" value="KOB89790.1"/>
    <property type="molecule type" value="Genomic_DNA"/>
</dbReference>
<reference evidence="2" key="2">
    <citation type="submission" date="2006-09" db="EMBL/GenBank/DDBJ databases">
        <title>The genome sequence of Plasmodium falciparum Dd2.</title>
        <authorList>
            <consortium name="The Broad Institute Genome Sequencing Platform"/>
            <person name="Birren B."/>
            <person name="Lander E."/>
            <person name="Galagan J."/>
            <person name="Nusbaum C."/>
            <person name="Devon K."/>
            <person name="Henn M."/>
            <person name="Jaffe D."/>
            <person name="Butler J."/>
            <person name="Alvarez P."/>
            <person name="Gnerre S."/>
            <person name="Grabherr M."/>
            <person name="Kleber M."/>
            <person name="Mauceli E."/>
            <person name="Brockman W."/>
            <person name="MacCallum I.A."/>
            <person name="Rounsley S."/>
            <person name="Young S."/>
            <person name="LaButti K."/>
            <person name="Pushparaj V."/>
            <person name="DeCaprio D."/>
            <person name="Crawford M."/>
            <person name="Koehrsen M."/>
            <person name="Engels R."/>
            <person name="Montgomery P."/>
            <person name="Pearson M."/>
            <person name="Howarth C."/>
            <person name="Larson L."/>
            <person name="Luoma S."/>
            <person name="White J."/>
            <person name="Kodira C."/>
            <person name="Zeng Q."/>
            <person name="O'Leary S."/>
            <person name="Yandava C."/>
            <person name="Alvarado L."/>
            <person name="Wirth D."/>
            <person name="Volkman S."/>
            <person name="Hartl D."/>
        </authorList>
    </citation>
    <scope>NUCLEOTIDE SEQUENCE [LARGE SCALE GENOMIC DNA]</scope>
</reference>
<proteinExistence type="predicted"/>
<evidence type="ECO:0000313" key="2">
    <source>
        <dbReference type="Proteomes" id="UP000054282"/>
    </source>
</evidence>
<dbReference type="Proteomes" id="UP000054282">
    <property type="component" value="Unassembled WGS sequence"/>
</dbReference>
<organism evidence="1 2">
    <name type="scientific">Plasmodium falciparum (isolate Dd2)</name>
    <dbReference type="NCBI Taxonomy" id="57267"/>
    <lineage>
        <taxon>Eukaryota</taxon>
        <taxon>Sar</taxon>
        <taxon>Alveolata</taxon>
        <taxon>Apicomplexa</taxon>
        <taxon>Aconoidasida</taxon>
        <taxon>Haemosporida</taxon>
        <taxon>Plasmodiidae</taxon>
        <taxon>Plasmodium</taxon>
        <taxon>Plasmodium (Laverania)</taxon>
    </lineage>
</organism>
<gene>
    <name evidence="1" type="ORF">PFDG_05345</name>
</gene>
<accession>A0A0L7MB52</accession>
<dbReference type="KEGG" id="pfd:PFDG_05345"/>
<evidence type="ECO:0000313" key="1">
    <source>
        <dbReference type="EMBL" id="KOB89790.1"/>
    </source>
</evidence>